<gene>
    <name evidence="2" type="ORF">OKIOD_LOCUS6611</name>
</gene>
<organism evidence="2 3">
    <name type="scientific">Oikopleura dioica</name>
    <name type="common">Tunicate</name>
    <dbReference type="NCBI Taxonomy" id="34765"/>
    <lineage>
        <taxon>Eukaryota</taxon>
        <taxon>Metazoa</taxon>
        <taxon>Chordata</taxon>
        <taxon>Tunicata</taxon>
        <taxon>Appendicularia</taxon>
        <taxon>Copelata</taxon>
        <taxon>Oikopleuridae</taxon>
        <taxon>Oikopleura</taxon>
    </lineage>
</organism>
<feature type="region of interest" description="Disordered" evidence="1">
    <location>
        <begin position="98"/>
        <end position="118"/>
    </location>
</feature>
<dbReference type="EMBL" id="OU015569">
    <property type="protein sequence ID" value="CAG5097382.1"/>
    <property type="molecule type" value="Genomic_DNA"/>
</dbReference>
<proteinExistence type="predicted"/>
<evidence type="ECO:0000313" key="3">
    <source>
        <dbReference type="Proteomes" id="UP001158576"/>
    </source>
</evidence>
<accession>A0ABN7SBM2</accession>
<keyword evidence="3" id="KW-1185">Reference proteome</keyword>
<dbReference type="Proteomes" id="UP001158576">
    <property type="component" value="Chromosome XSR"/>
</dbReference>
<protein>
    <submittedName>
        <fullName evidence="2">Oidioi.mRNA.OKI2018_I69.XSR.g15053.t1.cds</fullName>
    </submittedName>
</protein>
<evidence type="ECO:0000313" key="2">
    <source>
        <dbReference type="EMBL" id="CAG5097382.1"/>
    </source>
</evidence>
<sequence>MGSRNYDNLRTPEGWQDHLISEMFNLAVSELDNTAAAIANLESAYSEEEFQEENNPYFTFGRERKLPNHDAIYGAWEPVEPRTSTAHDCWEPISLEDVKEEMKTLDSEDGQSQTKGED</sequence>
<name>A0ABN7SBM2_OIKDI</name>
<reference evidence="2 3" key="1">
    <citation type="submission" date="2021-04" db="EMBL/GenBank/DDBJ databases">
        <authorList>
            <person name="Bliznina A."/>
        </authorList>
    </citation>
    <scope>NUCLEOTIDE SEQUENCE [LARGE SCALE GENOMIC DNA]</scope>
</reference>
<evidence type="ECO:0000256" key="1">
    <source>
        <dbReference type="SAM" id="MobiDB-lite"/>
    </source>
</evidence>